<feature type="compositionally biased region" description="Low complexity" evidence="1">
    <location>
        <begin position="356"/>
        <end position="382"/>
    </location>
</feature>
<keyword evidence="3" id="KW-1185">Reference proteome</keyword>
<gene>
    <name evidence="2" type="ORF">KUTeg_004135</name>
</gene>
<feature type="region of interest" description="Disordered" evidence="1">
    <location>
        <begin position="151"/>
        <end position="199"/>
    </location>
</feature>
<feature type="compositionally biased region" description="Acidic residues" evidence="1">
    <location>
        <begin position="993"/>
        <end position="1003"/>
    </location>
</feature>
<organism evidence="2 3">
    <name type="scientific">Tegillarca granosa</name>
    <name type="common">Malaysian cockle</name>
    <name type="synonym">Anadara granosa</name>
    <dbReference type="NCBI Taxonomy" id="220873"/>
    <lineage>
        <taxon>Eukaryota</taxon>
        <taxon>Metazoa</taxon>
        <taxon>Spiralia</taxon>
        <taxon>Lophotrochozoa</taxon>
        <taxon>Mollusca</taxon>
        <taxon>Bivalvia</taxon>
        <taxon>Autobranchia</taxon>
        <taxon>Pteriomorphia</taxon>
        <taxon>Arcoida</taxon>
        <taxon>Arcoidea</taxon>
        <taxon>Arcidae</taxon>
        <taxon>Tegillarca</taxon>
    </lineage>
</organism>
<feature type="compositionally biased region" description="Basic residues" evidence="1">
    <location>
        <begin position="163"/>
        <end position="184"/>
    </location>
</feature>
<dbReference type="PANTHER" id="PTHR14304">
    <property type="entry name" value="CELL DIVISION CYCLE AND APOPTOSIS REGULATOR PROTEIN"/>
    <property type="match status" value="1"/>
</dbReference>
<evidence type="ECO:0000256" key="1">
    <source>
        <dbReference type="SAM" id="MobiDB-lite"/>
    </source>
</evidence>
<dbReference type="Proteomes" id="UP001217089">
    <property type="component" value="Unassembled WGS sequence"/>
</dbReference>
<evidence type="ECO:0000313" key="3">
    <source>
        <dbReference type="Proteomes" id="UP001217089"/>
    </source>
</evidence>
<protein>
    <recommendedName>
        <fullName evidence="4">EF-hand domain-containing protein</fullName>
    </recommendedName>
</protein>
<accession>A0ABQ9FP37</accession>
<evidence type="ECO:0008006" key="4">
    <source>
        <dbReference type="Google" id="ProtNLM"/>
    </source>
</evidence>
<reference evidence="2 3" key="1">
    <citation type="submission" date="2022-12" db="EMBL/GenBank/DDBJ databases">
        <title>Chromosome-level genome of Tegillarca granosa.</title>
        <authorList>
            <person name="Kim J."/>
        </authorList>
    </citation>
    <scope>NUCLEOTIDE SEQUENCE [LARGE SCALE GENOMIC DNA]</scope>
    <source>
        <strain evidence="2">Teg-2019</strain>
        <tissue evidence="2">Adductor muscle</tissue>
    </source>
</reference>
<proteinExistence type="predicted"/>
<feature type="region of interest" description="Disordered" evidence="1">
    <location>
        <begin position="334"/>
        <end position="382"/>
    </location>
</feature>
<dbReference type="InterPro" id="IPR025224">
    <property type="entry name" value="CCAR1/CCAR2"/>
</dbReference>
<dbReference type="PANTHER" id="PTHR14304:SF11">
    <property type="entry name" value="SAP DOMAIN-CONTAINING PROTEIN"/>
    <property type="match status" value="1"/>
</dbReference>
<name>A0ABQ9FP37_TEGGR</name>
<feature type="compositionally biased region" description="Acidic residues" evidence="1">
    <location>
        <begin position="342"/>
        <end position="355"/>
    </location>
</feature>
<comment type="caution">
    <text evidence="2">The sequence shown here is derived from an EMBL/GenBank/DDBJ whole genome shotgun (WGS) entry which is preliminary data.</text>
</comment>
<dbReference type="EMBL" id="JARBDR010000214">
    <property type="protein sequence ID" value="KAJ8319044.1"/>
    <property type="molecule type" value="Genomic_DNA"/>
</dbReference>
<sequence length="1286" mass="149434">MERQRPAIIVASPEPPSFTLFAINLPKCQQCNKTLPDMIQKFVPQPAIVGLRYVPIREAMICYCYPTIGDYVRVANCVNIRNIGSQVMNTQNMVLDSQELTDLLNFSQNGSVNFNFLSQDIGGSPTHTPSKNINPTRKRSGLFESILPNDYDSGDEFQTGGNLKRRKKSKVQKEKRKNPRTLPKKSKENTTNTVRNPKKKEEKIKDNNLENEYVLDLKDKMFSPKLNAFMILYVVKLTNVWLNRNIKSHFHALKRVIDNVLINISVNSDPYEDVIQISINQIGFKNPLFLKFRKIGELKSSYVVEQLKKTLMSTPDVSFNDTFEITIRLSQRSESDLSLPSDNDESSDLDGDDNSDQQNQNDDNVDNSQHISDNNNDNNMSLNEEFETNMSDMTLDSQNFILKEKKRILRRKFNVEEIMYEIKLKDTLLNKKWSEHMITLHSIFDMCLEHATKGLNSNEDLIRVFINQEGLETPINIPLRPIQLMTADEILLEIEKVLQSNKNLIFDRTFYIHIATIDLPKGSGLSEKVRHRVGPWADSKKKHCIIEIKRDASHLCFARSLVVGLAYLNKTKKEQIKIKAKERYQIQKATDLLHDVGFNPDRPVNLNDIPLFENHLNIQIKIVSANAFNKIVYKDNHYNLIVPGKLHAFFSKSYYCYGCDTPYQDKYSHRCEMTCKVCQRSKSVCVDNVFIECNDCKRTVRNNDCYTFHRVKPYDRVHKKWCKISNSILPKPNTIPLVPNDGMICKDQYSKISLCWLDYLMFKDPNLKIQHAGNGSEYRYKNYRFDGYVPPNVENEHKGTVFEFLGCKFHAHPECVNTKNKLYLKDIYTKTIERQKELENDEFATKEPFTINSPLSFQLNCLLRLLFKMSNNTTCAKDILFCVYSLSMGLTGKRFSKLKQYNAYPSIYYQVETQNSFLCYMLYLNLQPRLLSFEPLVYLLCQENTLLNHYLLPVIKDFCGPAVIEKSVPKTHAFDKEKDDEKKNEGEKKEEIKEEEEEAEDDDEKRMSAICNYLAKKDKDKKKEKKKYTTVEPALLMAFTYFDQNHTGYMLDKDVEEIIHTIGLQLSRAQIYNCPEHRYVQSIDLQLSRAQIYNCPEHRYMYLQSIDLQLSRAQIYNCPAHRYVQSIDLQLSRAQIYNCPEHRYVQSIDLQLSRAQIYNCPAHRYVQSIDLQLSRAQIYNCPAHRYVQSIDLQLSRAQVRKLVQKVVSRDAVSYRKLTDKPLPGQGDTKEEPVKEVKEFDIETLAQGLYICIGPYKVLKSLIYNTIDLYFFMRGSVIFSKPSIVTG</sequence>
<feature type="region of interest" description="Disordered" evidence="1">
    <location>
        <begin position="974"/>
        <end position="1005"/>
    </location>
</feature>
<evidence type="ECO:0000313" key="2">
    <source>
        <dbReference type="EMBL" id="KAJ8319044.1"/>
    </source>
</evidence>
<feature type="compositionally biased region" description="Basic and acidic residues" evidence="1">
    <location>
        <begin position="974"/>
        <end position="992"/>
    </location>
</feature>